<reference evidence="2" key="2">
    <citation type="submission" date="2023-05" db="EMBL/GenBank/DDBJ databases">
        <authorList>
            <consortium name="Lawrence Berkeley National Laboratory"/>
            <person name="Steindorff A."/>
            <person name="Hensen N."/>
            <person name="Bonometti L."/>
            <person name="Westerberg I."/>
            <person name="Brannstrom I.O."/>
            <person name="Guillou S."/>
            <person name="Cros-Aarteil S."/>
            <person name="Calhoun S."/>
            <person name="Haridas S."/>
            <person name="Kuo A."/>
            <person name="Mondo S."/>
            <person name="Pangilinan J."/>
            <person name="Riley R."/>
            <person name="Labutti K."/>
            <person name="Andreopoulos B."/>
            <person name="Lipzen A."/>
            <person name="Chen C."/>
            <person name="Yanf M."/>
            <person name="Daum C."/>
            <person name="Ng V."/>
            <person name="Clum A."/>
            <person name="Ohm R."/>
            <person name="Martin F."/>
            <person name="Silar P."/>
            <person name="Natvig D."/>
            <person name="Lalanne C."/>
            <person name="Gautier V."/>
            <person name="Ament-Velasquez S.L."/>
            <person name="Kruys A."/>
            <person name="Hutchinson M.I."/>
            <person name="Powell A.J."/>
            <person name="Barry K."/>
            <person name="Miller A.N."/>
            <person name="Grigoriev I.V."/>
            <person name="Debuchy R."/>
            <person name="Gladieux P."/>
            <person name="Thoren M.H."/>
            <person name="Johannesson H."/>
        </authorList>
    </citation>
    <scope>NUCLEOTIDE SEQUENCE</scope>
    <source>
        <strain evidence="2">CBS 757.83</strain>
    </source>
</reference>
<accession>A0AAN6PU73</accession>
<reference evidence="2" key="1">
    <citation type="journal article" date="2023" name="Mol. Phylogenet. Evol.">
        <title>Genome-scale phylogeny and comparative genomics of the fungal order Sordariales.</title>
        <authorList>
            <person name="Hensen N."/>
            <person name="Bonometti L."/>
            <person name="Westerberg I."/>
            <person name="Brannstrom I.O."/>
            <person name="Guillou S."/>
            <person name="Cros-Aarteil S."/>
            <person name="Calhoun S."/>
            <person name="Haridas S."/>
            <person name="Kuo A."/>
            <person name="Mondo S."/>
            <person name="Pangilinan J."/>
            <person name="Riley R."/>
            <person name="LaButti K."/>
            <person name="Andreopoulos B."/>
            <person name="Lipzen A."/>
            <person name="Chen C."/>
            <person name="Yan M."/>
            <person name="Daum C."/>
            <person name="Ng V."/>
            <person name="Clum A."/>
            <person name="Steindorff A."/>
            <person name="Ohm R.A."/>
            <person name="Martin F."/>
            <person name="Silar P."/>
            <person name="Natvig D.O."/>
            <person name="Lalanne C."/>
            <person name="Gautier V."/>
            <person name="Ament-Velasquez S.L."/>
            <person name="Kruys A."/>
            <person name="Hutchinson M.I."/>
            <person name="Powell A.J."/>
            <person name="Barry K."/>
            <person name="Miller A.N."/>
            <person name="Grigoriev I.V."/>
            <person name="Debuchy R."/>
            <person name="Gladieux P."/>
            <person name="Hiltunen Thoren M."/>
            <person name="Johannesson H."/>
        </authorList>
    </citation>
    <scope>NUCLEOTIDE SEQUENCE</scope>
    <source>
        <strain evidence="2">CBS 757.83</strain>
    </source>
</reference>
<comment type="caution">
    <text evidence="2">The sequence shown here is derived from an EMBL/GenBank/DDBJ whole genome shotgun (WGS) entry which is preliminary data.</text>
</comment>
<dbReference type="Proteomes" id="UP001305647">
    <property type="component" value="Unassembled WGS sequence"/>
</dbReference>
<dbReference type="AlphaFoldDB" id="A0AAN6PU73"/>
<protein>
    <submittedName>
        <fullName evidence="2">Uncharacterized protein</fullName>
    </submittedName>
</protein>
<feature type="compositionally biased region" description="Basic and acidic residues" evidence="1">
    <location>
        <begin position="143"/>
        <end position="158"/>
    </location>
</feature>
<dbReference type="EMBL" id="MU863663">
    <property type="protein sequence ID" value="KAK4098049.1"/>
    <property type="molecule type" value="Genomic_DNA"/>
</dbReference>
<keyword evidence="3" id="KW-1185">Reference proteome</keyword>
<organism evidence="2 3">
    <name type="scientific">Parathielavia hyrcaniae</name>
    <dbReference type="NCBI Taxonomy" id="113614"/>
    <lineage>
        <taxon>Eukaryota</taxon>
        <taxon>Fungi</taxon>
        <taxon>Dikarya</taxon>
        <taxon>Ascomycota</taxon>
        <taxon>Pezizomycotina</taxon>
        <taxon>Sordariomycetes</taxon>
        <taxon>Sordariomycetidae</taxon>
        <taxon>Sordariales</taxon>
        <taxon>Chaetomiaceae</taxon>
        <taxon>Parathielavia</taxon>
    </lineage>
</organism>
<evidence type="ECO:0000313" key="3">
    <source>
        <dbReference type="Proteomes" id="UP001305647"/>
    </source>
</evidence>
<gene>
    <name evidence="2" type="ORF">N658DRAFT_252019</name>
</gene>
<feature type="region of interest" description="Disordered" evidence="1">
    <location>
        <begin position="66"/>
        <end position="163"/>
    </location>
</feature>
<proteinExistence type="predicted"/>
<evidence type="ECO:0000313" key="2">
    <source>
        <dbReference type="EMBL" id="KAK4098049.1"/>
    </source>
</evidence>
<feature type="compositionally biased region" description="Basic and acidic residues" evidence="1">
    <location>
        <begin position="78"/>
        <end position="91"/>
    </location>
</feature>
<name>A0AAN6PU73_9PEZI</name>
<evidence type="ECO:0000256" key="1">
    <source>
        <dbReference type="SAM" id="MobiDB-lite"/>
    </source>
</evidence>
<sequence>MKAFLIVPSSDVALYAVQTPRSHTCHGCPWEEEGADQNDDSIQRSQQVAGGRVLLQERDGLGGAAHAKVSVSLEDETEKAVEEGAHERQEWEAQVSGVDSIRKGVTKPTRREDRDDLGDDNGDDSNSHCRVEVSVQPNPQTPTDRRNEDRSLNKDGRSGDPSNRIVPVLILRREVWKVWKETKAEAARHRPVPHSEEDDGCKLNHLLRCSTVTI</sequence>